<evidence type="ECO:0000313" key="1">
    <source>
        <dbReference type="EMBL" id="MDU0808097.1"/>
    </source>
</evidence>
<dbReference type="Proteomes" id="UP001249959">
    <property type="component" value="Unassembled WGS sequence"/>
</dbReference>
<organism evidence="1 2">
    <name type="scientific">Aquirufa regiilacus</name>
    <dbReference type="NCBI Taxonomy" id="3024868"/>
    <lineage>
        <taxon>Bacteria</taxon>
        <taxon>Pseudomonadati</taxon>
        <taxon>Bacteroidota</taxon>
        <taxon>Cytophagia</taxon>
        <taxon>Cytophagales</taxon>
        <taxon>Flectobacillaceae</taxon>
        <taxon>Aquirufa</taxon>
    </lineage>
</organism>
<reference evidence="1 2" key="1">
    <citation type="submission" date="2023-09" db="EMBL/GenBank/DDBJ databases">
        <title>Aquirufa genomes.</title>
        <authorList>
            <person name="Pitt A."/>
        </authorList>
    </citation>
    <scope>NUCLEOTIDE SEQUENCE [LARGE SCALE GENOMIC DNA]</scope>
    <source>
        <strain evidence="1 2">LEOWEIH-7C</strain>
    </source>
</reference>
<gene>
    <name evidence="1" type="ORF">PQG45_03495</name>
</gene>
<dbReference type="SUPFAM" id="SSF53720">
    <property type="entry name" value="ALDH-like"/>
    <property type="match status" value="1"/>
</dbReference>
<dbReference type="InterPro" id="IPR016161">
    <property type="entry name" value="Ald_DH/histidinol_DH"/>
</dbReference>
<comment type="caution">
    <text evidence="1">The sequence shown here is derived from an EMBL/GenBank/DDBJ whole genome shotgun (WGS) entry which is preliminary data.</text>
</comment>
<accession>A0ABU3TQG2</accession>
<protein>
    <submittedName>
        <fullName evidence="1">Acyl-CoA reductase</fullName>
    </submittedName>
</protein>
<keyword evidence="2" id="KW-1185">Reference proteome</keyword>
<proteinExistence type="predicted"/>
<dbReference type="RefSeq" id="WP_316070290.1">
    <property type="nucleotide sequence ID" value="NZ_JAVNWW010000001.1"/>
</dbReference>
<evidence type="ECO:0000313" key="2">
    <source>
        <dbReference type="Proteomes" id="UP001249959"/>
    </source>
</evidence>
<sequence>MLKDRFISLIANLHIYFKDSSNKEKIELFIERAKNENAWFSDILIRNAMEAIDNQFFDQAIWDMFFQKYPVKSNSTKQVGLILSGNLPAVGMHDLLMCLAAGHHVVIKLSSQDKALMQLYVDAINLLDSSFTIDIVERLPKVDAVIATGSDFSSAYFANYFAKVPHIIRKNRSSVAILTGNESAADFEGLAGDIFTYYGLGCRNVSTIAVPADYDLIPLFDVLTGVDWVLNHTKYSNNYQYHKTLLLLNQVPHFDLGNLIVTENEALVSPVGVLHVHRYVSTEALKLWLNQHEDKIQCLVGANQIPFGQAQMPALDDFADGVNTYEFLVNLS</sequence>
<name>A0ABU3TQG2_9BACT</name>
<dbReference type="EMBL" id="JAVNWW010000001">
    <property type="protein sequence ID" value="MDU0808097.1"/>
    <property type="molecule type" value="Genomic_DNA"/>
</dbReference>